<reference evidence="3" key="1">
    <citation type="journal article" date="2012" name="Science">
        <title>The Paleozoic origin of enzymatic lignin decomposition reconstructed from 31 fungal genomes.</title>
        <authorList>
            <person name="Floudas D."/>
            <person name="Binder M."/>
            <person name="Riley R."/>
            <person name="Barry K."/>
            <person name="Blanchette R.A."/>
            <person name="Henrissat B."/>
            <person name="Martinez A.T."/>
            <person name="Otillar R."/>
            <person name="Spatafora J.W."/>
            <person name="Yadav J.S."/>
            <person name="Aerts A."/>
            <person name="Benoit I."/>
            <person name="Boyd A."/>
            <person name="Carlson A."/>
            <person name="Copeland A."/>
            <person name="Coutinho P.M."/>
            <person name="de Vries R.P."/>
            <person name="Ferreira P."/>
            <person name="Findley K."/>
            <person name="Foster B."/>
            <person name="Gaskell J."/>
            <person name="Glotzer D."/>
            <person name="Gorecki P."/>
            <person name="Heitman J."/>
            <person name="Hesse C."/>
            <person name="Hori C."/>
            <person name="Igarashi K."/>
            <person name="Jurgens J.A."/>
            <person name="Kallen N."/>
            <person name="Kersten P."/>
            <person name="Kohler A."/>
            <person name="Kuees U."/>
            <person name="Kumar T.K.A."/>
            <person name="Kuo A."/>
            <person name="LaButti K."/>
            <person name="Larrondo L.F."/>
            <person name="Lindquist E."/>
            <person name="Ling A."/>
            <person name="Lombard V."/>
            <person name="Lucas S."/>
            <person name="Lundell T."/>
            <person name="Martin R."/>
            <person name="McLaughlin D.J."/>
            <person name="Morgenstern I."/>
            <person name="Morin E."/>
            <person name="Murat C."/>
            <person name="Nagy L.G."/>
            <person name="Nolan M."/>
            <person name="Ohm R.A."/>
            <person name="Patyshakuliyeva A."/>
            <person name="Rokas A."/>
            <person name="Ruiz-Duenas F.J."/>
            <person name="Sabat G."/>
            <person name="Salamov A."/>
            <person name="Samejima M."/>
            <person name="Schmutz J."/>
            <person name="Slot J.C."/>
            <person name="St John F."/>
            <person name="Stenlid J."/>
            <person name="Sun H."/>
            <person name="Sun S."/>
            <person name="Syed K."/>
            <person name="Tsang A."/>
            <person name="Wiebenga A."/>
            <person name="Young D."/>
            <person name="Pisabarro A."/>
            <person name="Eastwood D.C."/>
            <person name="Martin F."/>
            <person name="Cullen D."/>
            <person name="Grigoriev I.V."/>
            <person name="Hibbett D.S."/>
        </authorList>
    </citation>
    <scope>NUCLEOTIDE SEQUENCE [LARGE SCALE GENOMIC DNA]</scope>
    <source>
        <strain evidence="3">RWD-64-598 SS2</strain>
    </source>
</reference>
<dbReference type="EMBL" id="JH711594">
    <property type="protein sequence ID" value="EIW74151.1"/>
    <property type="molecule type" value="Genomic_DNA"/>
</dbReference>
<dbReference type="RefSeq" id="XP_007775724.1">
    <property type="nucleotide sequence ID" value="XM_007777534.1"/>
</dbReference>
<dbReference type="Pfam" id="PF20231">
    <property type="entry name" value="DUF6589"/>
    <property type="match status" value="2"/>
</dbReference>
<sequence>MDLAHSGDTVPPVPKLRKSEDMVWKAAEQLVGHKDSQENGTCAPLIPLHNATAEDLDTDELIRQAEGSAPEVTLDDLEHTEAEASIFHQCLVHCIMRIAVQYGRAGLGRLAGEVSACSPTTESKIEVYTTEFHPLPAMNIDESSTIGNADVIMEVLQELHIDTSSPSFYGSAKLIAGNQLSLVRDRALEVARAGNEGSAEALRWACWVPGLFHYKMAATNGMMLTHLGLSNHDLSNPASLAAHNAVLERKHITVSSLPPFRKPSLEKLADGVTLRELKRYAEAVVSAYANSQTVEDLRDARDENLCPPFHGTKAARGDMVFENAILFLRDALILREFTDAVKAGDSGRVLLVLKIWVFIYRGAVRAKYAYETLNLIHNLQRVCPKRLKRVIMNNWLVNPTGVPNAFVEVDLLQEHLNYWVKIFCRAHGSNASWEWLEVVAPCVNVLRKLSNKINAALGSKQGNHHAAADLSADITT</sequence>
<keyword evidence="3" id="KW-1185">Reference proteome</keyword>
<dbReference type="OrthoDB" id="2691774at2759"/>
<feature type="domain" description="DUF6589" evidence="1">
    <location>
        <begin position="263"/>
        <end position="465"/>
    </location>
</feature>
<evidence type="ECO:0000259" key="1">
    <source>
        <dbReference type="Pfam" id="PF20231"/>
    </source>
</evidence>
<evidence type="ECO:0000313" key="2">
    <source>
        <dbReference type="EMBL" id="EIW74151.1"/>
    </source>
</evidence>
<organism evidence="2 3">
    <name type="scientific">Coniophora puteana (strain RWD-64-598)</name>
    <name type="common">Brown rot fungus</name>
    <dbReference type="NCBI Taxonomy" id="741705"/>
    <lineage>
        <taxon>Eukaryota</taxon>
        <taxon>Fungi</taxon>
        <taxon>Dikarya</taxon>
        <taxon>Basidiomycota</taxon>
        <taxon>Agaricomycotina</taxon>
        <taxon>Agaricomycetes</taxon>
        <taxon>Agaricomycetidae</taxon>
        <taxon>Boletales</taxon>
        <taxon>Coniophorineae</taxon>
        <taxon>Coniophoraceae</taxon>
        <taxon>Coniophora</taxon>
    </lineage>
</organism>
<dbReference type="eggNOG" id="ENOG502S7C8">
    <property type="taxonomic scope" value="Eukaryota"/>
</dbReference>
<dbReference type="InterPro" id="IPR046496">
    <property type="entry name" value="DUF6589"/>
</dbReference>
<dbReference type="AlphaFoldDB" id="R7SDA8"/>
<feature type="domain" description="DUF6589" evidence="1">
    <location>
        <begin position="68"/>
        <end position="261"/>
    </location>
</feature>
<evidence type="ECO:0000313" key="3">
    <source>
        <dbReference type="Proteomes" id="UP000053558"/>
    </source>
</evidence>
<proteinExistence type="predicted"/>
<protein>
    <recommendedName>
        <fullName evidence="1">DUF6589 domain-containing protein</fullName>
    </recommendedName>
</protein>
<dbReference type="GeneID" id="19204293"/>
<dbReference type="OMA" id="ASIFHQC"/>
<dbReference type="Proteomes" id="UP000053558">
    <property type="component" value="Unassembled WGS sequence"/>
</dbReference>
<dbReference type="KEGG" id="cput:CONPUDRAFT_160399"/>
<accession>R7SDA8</accession>
<name>R7SDA8_CONPW</name>
<gene>
    <name evidence="2" type="ORF">CONPUDRAFT_160399</name>
</gene>